<dbReference type="Gene3D" id="2.40.50.140">
    <property type="entry name" value="Nucleic acid-binding proteins"/>
    <property type="match status" value="1"/>
</dbReference>
<dbReference type="Proteomes" id="UP001139354">
    <property type="component" value="Unassembled WGS sequence"/>
</dbReference>
<dbReference type="Pfam" id="PF00152">
    <property type="entry name" value="tRNA-synt_2"/>
    <property type="match status" value="1"/>
</dbReference>
<comment type="similarity">
    <text evidence="7">Belongs to the class-II aminoacyl-tRNA synthetase family.</text>
</comment>
<keyword evidence="4 7" id="KW-0067">ATP-binding</keyword>
<dbReference type="PRINTS" id="PR00982">
    <property type="entry name" value="TRNASYNTHLYS"/>
</dbReference>
<organism evidence="10 11">
    <name type="scientific">Microbacterium allomyrinae</name>
    <dbReference type="NCBI Taxonomy" id="2830666"/>
    <lineage>
        <taxon>Bacteria</taxon>
        <taxon>Bacillati</taxon>
        <taxon>Actinomycetota</taxon>
        <taxon>Actinomycetes</taxon>
        <taxon>Micrococcales</taxon>
        <taxon>Microbacteriaceae</taxon>
        <taxon>Microbacterium</taxon>
    </lineage>
</organism>
<keyword evidence="5 7" id="KW-0030">Aminoacyl-tRNA synthetase</keyword>
<dbReference type="HAMAP" id="MF_00252">
    <property type="entry name" value="Lys_tRNA_synth_class2"/>
    <property type="match status" value="1"/>
</dbReference>
<dbReference type="PROSITE" id="PS50862">
    <property type="entry name" value="AA_TRNA_LIGASE_II"/>
    <property type="match status" value="1"/>
</dbReference>
<evidence type="ECO:0000256" key="4">
    <source>
        <dbReference type="ARBA" id="ARBA00022840"/>
    </source>
</evidence>
<keyword evidence="7 8" id="KW-0460">Magnesium</keyword>
<dbReference type="InterPro" id="IPR002313">
    <property type="entry name" value="Lys-tRNA-ligase_II"/>
</dbReference>
<dbReference type="GO" id="GO:0000049">
    <property type="term" value="F:tRNA binding"/>
    <property type="evidence" value="ECO:0007669"/>
    <property type="project" value="TreeGrafter"/>
</dbReference>
<evidence type="ECO:0000256" key="7">
    <source>
        <dbReference type="HAMAP-Rule" id="MF_00252"/>
    </source>
</evidence>
<evidence type="ECO:0000256" key="3">
    <source>
        <dbReference type="ARBA" id="ARBA00022741"/>
    </source>
</evidence>
<dbReference type="GO" id="GO:0000287">
    <property type="term" value="F:magnesium ion binding"/>
    <property type="evidence" value="ECO:0007669"/>
    <property type="project" value="UniProtKB-UniRule"/>
</dbReference>
<evidence type="ECO:0000313" key="10">
    <source>
        <dbReference type="EMBL" id="MCC2033124.1"/>
    </source>
</evidence>
<dbReference type="GO" id="GO:0006430">
    <property type="term" value="P:lysyl-tRNA aminoacylation"/>
    <property type="evidence" value="ECO:0007669"/>
    <property type="project" value="UniProtKB-UniRule"/>
</dbReference>
<evidence type="ECO:0000256" key="1">
    <source>
        <dbReference type="ARBA" id="ARBA00022598"/>
    </source>
</evidence>
<accession>A0A9X1LW10</accession>
<evidence type="ECO:0000256" key="8">
    <source>
        <dbReference type="RuleBase" id="RU000336"/>
    </source>
</evidence>
<dbReference type="GO" id="GO:0005829">
    <property type="term" value="C:cytosol"/>
    <property type="evidence" value="ECO:0007669"/>
    <property type="project" value="TreeGrafter"/>
</dbReference>
<proteinExistence type="inferred from homology"/>
<dbReference type="SUPFAM" id="SSF50249">
    <property type="entry name" value="Nucleic acid-binding proteins"/>
    <property type="match status" value="1"/>
</dbReference>
<keyword evidence="2 7" id="KW-0479">Metal-binding</keyword>
<keyword evidence="1 7" id="KW-0436">Ligase</keyword>
<feature type="binding site" evidence="7">
    <location>
        <position position="429"/>
    </location>
    <ligand>
        <name>Mg(2+)</name>
        <dbReference type="ChEBI" id="CHEBI:18420"/>
        <label>2</label>
    </ligand>
</feature>
<dbReference type="Pfam" id="PF01336">
    <property type="entry name" value="tRNA_anti-codon"/>
    <property type="match status" value="1"/>
</dbReference>
<dbReference type="GO" id="GO:0004824">
    <property type="term" value="F:lysine-tRNA ligase activity"/>
    <property type="evidence" value="ECO:0007669"/>
    <property type="project" value="UniProtKB-UniRule"/>
</dbReference>
<dbReference type="InterPro" id="IPR012340">
    <property type="entry name" value="NA-bd_OB-fold"/>
</dbReference>
<reference evidence="10" key="1">
    <citation type="submission" date="2021-04" db="EMBL/GenBank/DDBJ databases">
        <title>Microbacterium tenobrionis sp. nov. and Microbacterium allomyrinae sp. nov., isolated from larvae of Tenobrio molitor and Allomyrina dichotoma, respectively.</title>
        <authorList>
            <person name="Lee S.D."/>
        </authorList>
    </citation>
    <scope>NUCLEOTIDE SEQUENCE</scope>
    <source>
        <strain evidence="10">BWT-G7</strain>
    </source>
</reference>
<keyword evidence="3 7" id="KW-0547">Nucleotide-binding</keyword>
<comment type="subunit">
    <text evidence="7">Homodimer.</text>
</comment>
<dbReference type="RefSeq" id="WP_229385091.1">
    <property type="nucleotide sequence ID" value="NZ_JAGTTN010000004.1"/>
</dbReference>
<dbReference type="EC" id="6.1.1.6" evidence="7"/>
<feature type="binding site" evidence="7">
    <location>
        <position position="429"/>
    </location>
    <ligand>
        <name>Mg(2+)</name>
        <dbReference type="ChEBI" id="CHEBI:18420"/>
        <label>1</label>
    </ligand>
</feature>
<comment type="caution">
    <text evidence="10">The sequence shown here is derived from an EMBL/GenBank/DDBJ whole genome shotgun (WGS) entry which is preliminary data.</text>
</comment>
<evidence type="ECO:0000256" key="5">
    <source>
        <dbReference type="ARBA" id="ARBA00023146"/>
    </source>
</evidence>
<dbReference type="PANTHER" id="PTHR42918:SF15">
    <property type="entry name" value="LYSINE--TRNA LIGASE, CHLOROPLASTIC_MITOCHONDRIAL"/>
    <property type="match status" value="1"/>
</dbReference>
<comment type="subcellular location">
    <subcellularLocation>
        <location evidence="7">Cytoplasm</location>
    </subcellularLocation>
</comment>
<evidence type="ECO:0000313" key="11">
    <source>
        <dbReference type="Proteomes" id="UP001139354"/>
    </source>
</evidence>
<dbReference type="InterPro" id="IPR004364">
    <property type="entry name" value="Aa-tRNA-synt_II"/>
</dbReference>
<comment type="catalytic activity">
    <reaction evidence="6 7 8">
        <text>tRNA(Lys) + L-lysine + ATP = L-lysyl-tRNA(Lys) + AMP + diphosphate</text>
        <dbReference type="Rhea" id="RHEA:20792"/>
        <dbReference type="Rhea" id="RHEA-COMP:9696"/>
        <dbReference type="Rhea" id="RHEA-COMP:9697"/>
        <dbReference type="ChEBI" id="CHEBI:30616"/>
        <dbReference type="ChEBI" id="CHEBI:32551"/>
        <dbReference type="ChEBI" id="CHEBI:33019"/>
        <dbReference type="ChEBI" id="CHEBI:78442"/>
        <dbReference type="ChEBI" id="CHEBI:78529"/>
        <dbReference type="ChEBI" id="CHEBI:456215"/>
        <dbReference type="EC" id="6.1.1.6"/>
    </reaction>
</comment>
<dbReference type="NCBIfam" id="TIGR00499">
    <property type="entry name" value="lysS_bact"/>
    <property type="match status" value="1"/>
</dbReference>
<dbReference type="InterPro" id="IPR044136">
    <property type="entry name" value="Lys-tRNA-ligase_II_N"/>
</dbReference>
<evidence type="ECO:0000256" key="6">
    <source>
        <dbReference type="ARBA" id="ARBA00048573"/>
    </source>
</evidence>
<protein>
    <recommendedName>
        <fullName evidence="7">Lysine--tRNA ligase</fullName>
        <ecNumber evidence="7">6.1.1.6</ecNumber>
    </recommendedName>
    <alternativeName>
        <fullName evidence="7">Lysyl-tRNA synthetase</fullName>
        <shortName evidence="7">LysRS</shortName>
    </alternativeName>
</protein>
<comment type="cofactor">
    <cofactor evidence="7 8">
        <name>Mg(2+)</name>
        <dbReference type="ChEBI" id="CHEBI:18420"/>
    </cofactor>
    <text evidence="7 8">Binds 3 Mg(2+) ions per subunit.</text>
</comment>
<dbReference type="InterPro" id="IPR006195">
    <property type="entry name" value="aa-tRNA-synth_II"/>
</dbReference>
<gene>
    <name evidence="7 10" type="primary">lysS</name>
    <name evidence="10" type="ORF">KEC57_13135</name>
</gene>
<dbReference type="GO" id="GO:0005524">
    <property type="term" value="F:ATP binding"/>
    <property type="evidence" value="ECO:0007669"/>
    <property type="project" value="UniProtKB-UniRule"/>
</dbReference>
<evidence type="ECO:0000256" key="2">
    <source>
        <dbReference type="ARBA" id="ARBA00022723"/>
    </source>
</evidence>
<dbReference type="PANTHER" id="PTHR42918">
    <property type="entry name" value="LYSYL-TRNA SYNTHETASE"/>
    <property type="match status" value="1"/>
</dbReference>
<name>A0A9X1LW10_9MICO</name>
<evidence type="ECO:0000259" key="9">
    <source>
        <dbReference type="PROSITE" id="PS50862"/>
    </source>
</evidence>
<keyword evidence="7" id="KW-0648">Protein biosynthesis</keyword>
<feature type="binding site" evidence="7">
    <location>
        <position position="422"/>
    </location>
    <ligand>
        <name>Mg(2+)</name>
        <dbReference type="ChEBI" id="CHEBI:18420"/>
        <label>1</label>
    </ligand>
</feature>
<dbReference type="InterPro" id="IPR018149">
    <property type="entry name" value="Lys-tRNA-synth_II_C"/>
</dbReference>
<dbReference type="InterPro" id="IPR004365">
    <property type="entry name" value="NA-bd_OB_tRNA"/>
</dbReference>
<dbReference type="CDD" id="cd04322">
    <property type="entry name" value="LysRS_N"/>
    <property type="match status" value="1"/>
</dbReference>
<sequence length="508" mass="55526">MTNTTAPADAPAEPTEEEIFEQKAVRLAKRERLIAERADASGGAYPVSLPITDTIPALRERFADLEAGAETGVTAAVAGRVISSRNTGKLCFATLQAGDGSRIQAMVSLAAVGDESLQAWKELVDLGDHVFVTGEVISSRRGELSIMVSEWAIAAKAILPLPNLHNDLSEENRVRSRFLDLIVRDRARETVVARAKVNASLRETFAAHGFLEVETPMLQVQHGGASARPFITNSNAFDADLYLRIAPELFLKRAVVGGIDRVFEINRNFRNEGADSTHSPEFAMLEAYQAYSDYNGIADLTQELIQKAAIAVAGSTTVTWADGTAYDLGGQWDRLPMYGSLSEASDREVTPETPLTELLAFAADAGVEAPPHATHGKLVEELWEHFVKPGLTRPTFVMDFPVDTSPLVREHRSIPGVVEKWDLYTRGFELATGYSELVDPVIQRERFVEQAKLAARGDLEAMRIDEEFLRALEHGMPPTGGMGMGIDRLLMAITGLGIRETILFPLVK</sequence>
<dbReference type="Gene3D" id="3.30.930.10">
    <property type="entry name" value="Bira Bifunctional Protein, Domain 2"/>
    <property type="match status" value="1"/>
</dbReference>
<keyword evidence="7" id="KW-0963">Cytoplasm</keyword>
<dbReference type="EMBL" id="JAGTTN010000004">
    <property type="protein sequence ID" value="MCC2033124.1"/>
    <property type="molecule type" value="Genomic_DNA"/>
</dbReference>
<dbReference type="InterPro" id="IPR045864">
    <property type="entry name" value="aa-tRNA-synth_II/BPL/LPL"/>
</dbReference>
<keyword evidence="11" id="KW-1185">Reference proteome</keyword>
<feature type="domain" description="Aminoacyl-transfer RNA synthetases class-II family profile" evidence="9">
    <location>
        <begin position="194"/>
        <end position="505"/>
    </location>
</feature>
<dbReference type="AlphaFoldDB" id="A0A9X1LW10"/>
<dbReference type="NCBIfam" id="NF001756">
    <property type="entry name" value="PRK00484.1"/>
    <property type="match status" value="1"/>
</dbReference>
<dbReference type="SUPFAM" id="SSF55681">
    <property type="entry name" value="Class II aaRS and biotin synthetases"/>
    <property type="match status" value="1"/>
</dbReference>